<dbReference type="Proteomes" id="UP000530424">
    <property type="component" value="Unassembled WGS sequence"/>
</dbReference>
<gene>
    <name evidence="1" type="ORF">HNR19_002348</name>
</gene>
<evidence type="ECO:0000313" key="2">
    <source>
        <dbReference type="Proteomes" id="UP000530424"/>
    </source>
</evidence>
<evidence type="ECO:0000313" key="1">
    <source>
        <dbReference type="EMBL" id="NYJ01650.1"/>
    </source>
</evidence>
<dbReference type="RefSeq" id="WP_179668109.1">
    <property type="nucleotide sequence ID" value="NZ_JACCFP010000001.1"/>
</dbReference>
<dbReference type="Pfam" id="PF11248">
    <property type="entry name" value="DUF3046"/>
    <property type="match status" value="1"/>
</dbReference>
<name>A0A853C092_9ACTN</name>
<dbReference type="InterPro" id="IPR021408">
    <property type="entry name" value="DUF3046"/>
</dbReference>
<accession>A0A853C092</accession>
<dbReference type="EMBL" id="JACCFP010000001">
    <property type="protein sequence ID" value="NYJ01650.1"/>
    <property type="molecule type" value="Genomic_DNA"/>
</dbReference>
<organism evidence="1 2">
    <name type="scientific">Nocardioides thalensis</name>
    <dbReference type="NCBI Taxonomy" id="1914755"/>
    <lineage>
        <taxon>Bacteria</taxon>
        <taxon>Bacillati</taxon>
        <taxon>Actinomycetota</taxon>
        <taxon>Actinomycetes</taxon>
        <taxon>Propionibacteriales</taxon>
        <taxon>Nocardioidaceae</taxon>
        <taxon>Nocardioides</taxon>
    </lineage>
</organism>
<reference evidence="1 2" key="1">
    <citation type="submission" date="2020-07" db="EMBL/GenBank/DDBJ databases">
        <title>Sequencing the genomes of 1000 actinobacteria strains.</title>
        <authorList>
            <person name="Klenk H.-P."/>
        </authorList>
    </citation>
    <scope>NUCLEOTIDE SEQUENCE [LARGE SCALE GENOMIC DNA]</scope>
    <source>
        <strain evidence="1 2">DSM 103833</strain>
    </source>
</reference>
<proteinExistence type="predicted"/>
<evidence type="ECO:0008006" key="3">
    <source>
        <dbReference type="Google" id="ProtNLM"/>
    </source>
</evidence>
<keyword evidence="2" id="KW-1185">Reference proteome</keyword>
<protein>
    <recommendedName>
        <fullName evidence="3">DUF3046 domain-containing protein</fullName>
    </recommendedName>
</protein>
<sequence length="64" mass="7496">MRHTEFWARLDHTLGRDYSRVWADQFVMAELGGRTARQALDAGVEPKEVWRAVWSALELPARER</sequence>
<dbReference type="AlphaFoldDB" id="A0A853C092"/>
<comment type="caution">
    <text evidence="1">The sequence shown here is derived from an EMBL/GenBank/DDBJ whole genome shotgun (WGS) entry which is preliminary data.</text>
</comment>